<proteinExistence type="predicted"/>
<dbReference type="InterPro" id="IPR025619">
    <property type="entry name" value="YlzJ"/>
</dbReference>
<evidence type="ECO:0000313" key="2">
    <source>
        <dbReference type="Proteomes" id="UP001237207"/>
    </source>
</evidence>
<accession>A0AAJ1SYT3</accession>
<dbReference type="Proteomes" id="UP001237207">
    <property type="component" value="Unassembled WGS sequence"/>
</dbReference>
<name>A0AAJ1SYT3_9BACI</name>
<protein>
    <submittedName>
        <fullName evidence="1">Uncharacterized protein</fullName>
    </submittedName>
</protein>
<dbReference type="Pfam" id="PF14035">
    <property type="entry name" value="YlzJ"/>
    <property type="match status" value="1"/>
</dbReference>
<organism evidence="1 2">
    <name type="scientific">Oikeobacillus pervagus</name>
    <dbReference type="NCBI Taxonomy" id="1325931"/>
    <lineage>
        <taxon>Bacteria</taxon>
        <taxon>Bacillati</taxon>
        <taxon>Bacillota</taxon>
        <taxon>Bacilli</taxon>
        <taxon>Bacillales</taxon>
        <taxon>Bacillaceae</taxon>
        <taxon>Oikeobacillus</taxon>
    </lineage>
</organism>
<gene>
    <name evidence="1" type="ORF">J2S13_000638</name>
</gene>
<evidence type="ECO:0000313" key="1">
    <source>
        <dbReference type="EMBL" id="MDQ0214242.1"/>
    </source>
</evidence>
<dbReference type="EMBL" id="JAUSUC010000005">
    <property type="protein sequence ID" value="MDQ0214242.1"/>
    <property type="molecule type" value="Genomic_DNA"/>
</dbReference>
<comment type="caution">
    <text evidence="1">The sequence shown here is derived from an EMBL/GenBank/DDBJ whole genome shotgun (WGS) entry which is preliminary data.</text>
</comment>
<reference evidence="1" key="1">
    <citation type="submission" date="2023-07" db="EMBL/GenBank/DDBJ databases">
        <title>Genomic Encyclopedia of Type Strains, Phase IV (KMG-IV): sequencing the most valuable type-strain genomes for metagenomic binning, comparative biology and taxonomic classification.</title>
        <authorList>
            <person name="Goeker M."/>
        </authorList>
    </citation>
    <scope>NUCLEOTIDE SEQUENCE</scope>
    <source>
        <strain evidence="1">DSM 23947</strain>
    </source>
</reference>
<dbReference type="AlphaFoldDB" id="A0AAJ1SYT3"/>
<keyword evidence="2" id="KW-1185">Reference proteome</keyword>
<dbReference type="RefSeq" id="WP_307256232.1">
    <property type="nucleotide sequence ID" value="NZ_JAUSUC010000005.1"/>
</dbReference>
<sequence length="70" mass="7919">MILHTTVPQELIFPPDHKQFQNIQTIHWQGIPLIVEQQADQYRVVRVLSTNPADFLNEGIGPGQLISISS</sequence>